<dbReference type="RefSeq" id="YP_009167303.1">
    <property type="nucleotide sequence ID" value="NC_027978.1"/>
</dbReference>
<name>A0A0U2ICU3_FISSO</name>
<sequence>MELTLKNYKILKTKNYIKTSDLFFFFNSINQNSTDGTRTEQELKKLNLSYSKIFNKTSKNLLKNSVYQNIEPLVNGLTVFIKPSSKNNKNLTISKKKLLSLESFVFLALKMNKNVYSLNQVKYANSLKYRESKLLLYQFKLTNIKSHILNNLSK</sequence>
<keyword evidence="2" id="KW-0496">Mitochondrion</keyword>
<dbReference type="Gene3D" id="3.30.70.1730">
    <property type="match status" value="1"/>
</dbReference>
<geneLocation type="mitochondrion" evidence="2"/>
<dbReference type="AlphaFoldDB" id="A0A0U2ICU3"/>
<reference evidence="2" key="1">
    <citation type="journal article" date="2015" name="Mitochondrial DNA">
        <title>Complete mitochondrial genome of Fistulifera solaris (Bacillariophycidae).</title>
        <authorList>
            <person name="Tang X."/>
            <person name="Bi G."/>
        </authorList>
    </citation>
    <scope>NUCLEOTIDE SEQUENCE</scope>
</reference>
<evidence type="ECO:0000313" key="2">
    <source>
        <dbReference type="EMBL" id="ALG35771.1"/>
    </source>
</evidence>
<dbReference type="SUPFAM" id="SSF160369">
    <property type="entry name" value="Ribosomal protein L10-like"/>
    <property type="match status" value="1"/>
</dbReference>
<comment type="similarity">
    <text evidence="1">Belongs to the universal ribosomal protein uL10 family.</text>
</comment>
<dbReference type="InterPro" id="IPR043141">
    <property type="entry name" value="Ribosomal_uL10-like_sf"/>
</dbReference>
<gene>
    <name evidence="2" type="primary">orf154</name>
</gene>
<evidence type="ECO:0008006" key="3">
    <source>
        <dbReference type="Google" id="ProtNLM"/>
    </source>
</evidence>
<evidence type="ECO:0000256" key="1">
    <source>
        <dbReference type="ARBA" id="ARBA00008889"/>
    </source>
</evidence>
<dbReference type="GeneID" id="26039348"/>
<proteinExistence type="inferred from homology"/>
<protein>
    <recommendedName>
        <fullName evidence="3">Ribosomal protein S7</fullName>
    </recommendedName>
</protein>
<organism evidence="2">
    <name type="scientific">Fistulifera solaris</name>
    <name type="common">Oleaginous diatom</name>
    <dbReference type="NCBI Taxonomy" id="1519565"/>
    <lineage>
        <taxon>Eukaryota</taxon>
        <taxon>Sar</taxon>
        <taxon>Stramenopiles</taxon>
        <taxon>Ochrophyta</taxon>
        <taxon>Bacillariophyta</taxon>
        <taxon>Bacillariophyceae</taxon>
        <taxon>Bacillariophycidae</taxon>
        <taxon>Naviculales</taxon>
        <taxon>Naviculaceae</taxon>
        <taxon>Fistulifera</taxon>
    </lineage>
</organism>
<dbReference type="EMBL" id="KT363689">
    <property type="protein sequence ID" value="ALG35771.1"/>
    <property type="molecule type" value="Genomic_DNA"/>
</dbReference>
<accession>A0A0U2ICU3</accession>